<proteinExistence type="predicted"/>
<name>A0A554NFV6_9EURY</name>
<dbReference type="AlphaFoldDB" id="A0A554NFV6"/>
<accession>A0A554NFV6</accession>
<gene>
    <name evidence="2" type="ORF">DP107_03675</name>
</gene>
<reference evidence="2 3" key="1">
    <citation type="submission" date="2018-06" db="EMBL/GenBank/DDBJ databases">
        <title>Natronomonas sp. F16-60 a new haloarchaeon isolated from a solar saltern of Isla Cristina, Huelva, Spain.</title>
        <authorList>
            <person name="Duran-Viseras A."/>
            <person name="Sanchez-Porro C."/>
            <person name="Ventosa A."/>
        </authorList>
    </citation>
    <scope>NUCLEOTIDE SEQUENCE [LARGE SCALE GENOMIC DNA]</scope>
    <source>
        <strain evidence="2 3">F16-60</strain>
    </source>
</reference>
<organism evidence="2 3">
    <name type="scientific">Haloglomus irregulare</name>
    <dbReference type="NCBI Taxonomy" id="2234134"/>
    <lineage>
        <taxon>Archaea</taxon>
        <taxon>Methanobacteriati</taxon>
        <taxon>Methanobacteriota</taxon>
        <taxon>Stenosarchaea group</taxon>
        <taxon>Halobacteria</taxon>
        <taxon>Halobacteriales</taxon>
        <taxon>Natronomonadaceae</taxon>
        <taxon>Haloglomus</taxon>
    </lineage>
</organism>
<evidence type="ECO:0000256" key="1">
    <source>
        <dbReference type="SAM" id="Phobius"/>
    </source>
</evidence>
<dbReference type="Proteomes" id="UP000319894">
    <property type="component" value="Unassembled WGS sequence"/>
</dbReference>
<keyword evidence="1" id="KW-1133">Transmembrane helix</keyword>
<protein>
    <submittedName>
        <fullName evidence="2">Uncharacterized protein</fullName>
    </submittedName>
</protein>
<keyword evidence="1" id="KW-0812">Transmembrane</keyword>
<feature type="transmembrane region" description="Helical" evidence="1">
    <location>
        <begin position="28"/>
        <end position="46"/>
    </location>
</feature>
<keyword evidence="1" id="KW-0472">Membrane</keyword>
<dbReference type="EMBL" id="QMDX01000001">
    <property type="protein sequence ID" value="TSD16261.1"/>
    <property type="molecule type" value="Genomic_DNA"/>
</dbReference>
<sequence length="104" mass="10846">MTVLPSWRGETVPLARFNADLDPGTPVVLIRAVAPLALALLAAGLVGTGVPRGSPLVVPLLAVRSFRGSLSSGDLAIAANPRLARDHGEFLCRNRREPTSPPSS</sequence>
<dbReference type="RefSeq" id="WP_144260763.1">
    <property type="nucleotide sequence ID" value="NZ_QMDX01000001.1"/>
</dbReference>
<evidence type="ECO:0000313" key="3">
    <source>
        <dbReference type="Proteomes" id="UP000319894"/>
    </source>
</evidence>
<comment type="caution">
    <text evidence="2">The sequence shown here is derived from an EMBL/GenBank/DDBJ whole genome shotgun (WGS) entry which is preliminary data.</text>
</comment>
<keyword evidence="3" id="KW-1185">Reference proteome</keyword>
<dbReference type="InParanoid" id="A0A554NFV6"/>
<evidence type="ECO:0000313" key="2">
    <source>
        <dbReference type="EMBL" id="TSD16261.1"/>
    </source>
</evidence>